<feature type="compositionally biased region" description="Pro residues" evidence="1">
    <location>
        <begin position="257"/>
        <end position="267"/>
    </location>
</feature>
<feature type="compositionally biased region" description="Low complexity" evidence="1">
    <location>
        <begin position="306"/>
        <end position="327"/>
    </location>
</feature>
<sequence>MSKETPKRPQVGRQQVAPAAFEIRFSTTDSGLELVEIPPPNLDPQERNIPDPFKKRDKIPRNSGSGFTFENSGNDTQSTPTNNKQWNSISQKNKLLKDLNNTSSNGFDASIKTKLWNSVGPEAEKQERITYSKSKFPEKMEVDETATTLNSTVSTTRSKVDDESVSRRAQNNKKRSLPMEENGSDKENGSPTKETFNQNQTHSINKDLYDTNEMVVSTSKESMLKNINKNRKTSMTTENKDDFRTTSRPMDGIATPPETPPNSPPIEPLSQRTNSIDIPQAPSKTKEMPIPPSPLSSAGSLIIDNSSKPSTPSPSRIPRLSPSRPIITAYLKEFQDEQVEQERGEQEEQEQHEQEEGQEQWEGDVPGQQERGEHVQLGQDERQSWEKPKSLSRRRPTISHDDMIIPTIAKKLKMNGQLPFPNHDALLGTSDEQDPSSENGYVDVTNQVENLFDDEQMKLPERQSSVPELQQRKASLYKTSPMTSSNVRQGLVHRKDSKRIDLHAQVEETPSSTGRNPKSDEEKKRNRKSRREEYILVIRDEDEADEFGDIAEPHYSMSPTPEPSLSTTTTLLPSERDSAEHDHDESKAEEINNASSSTQSAPQGGSTPSSTIQLNVPNKISSPPLTLDLQRTLTSDPNEKKSKKSKKIKKERMDTAVDEDDTGYVKKSVAFLFRLYFLGCSAGNHNPATRWKPRALCGFRGSPQVGEEEDSFRKNNEQNIILYCRSV</sequence>
<feature type="region of interest" description="Disordered" evidence="1">
    <location>
        <begin position="1"/>
        <end position="89"/>
    </location>
</feature>
<protein>
    <submittedName>
        <fullName evidence="2">14731_t:CDS:1</fullName>
    </submittedName>
</protein>
<name>A0A9N9CXI3_9GLOM</name>
<feature type="compositionally biased region" description="Basic and acidic residues" evidence="1">
    <location>
        <begin position="122"/>
        <end position="142"/>
    </location>
</feature>
<evidence type="ECO:0000256" key="1">
    <source>
        <dbReference type="SAM" id="MobiDB-lite"/>
    </source>
</evidence>
<organism evidence="2 3">
    <name type="scientific">Acaulospora morrowiae</name>
    <dbReference type="NCBI Taxonomy" id="94023"/>
    <lineage>
        <taxon>Eukaryota</taxon>
        <taxon>Fungi</taxon>
        <taxon>Fungi incertae sedis</taxon>
        <taxon>Mucoromycota</taxon>
        <taxon>Glomeromycotina</taxon>
        <taxon>Glomeromycetes</taxon>
        <taxon>Diversisporales</taxon>
        <taxon>Acaulosporaceae</taxon>
        <taxon>Acaulospora</taxon>
    </lineage>
</organism>
<feature type="compositionally biased region" description="Polar residues" evidence="1">
    <location>
        <begin position="436"/>
        <end position="449"/>
    </location>
</feature>
<dbReference type="AlphaFoldDB" id="A0A9N9CXI3"/>
<evidence type="ECO:0000313" key="3">
    <source>
        <dbReference type="Proteomes" id="UP000789342"/>
    </source>
</evidence>
<proteinExistence type="predicted"/>
<feature type="compositionally biased region" description="Basic and acidic residues" evidence="1">
    <location>
        <begin position="517"/>
        <end position="534"/>
    </location>
</feature>
<feature type="compositionally biased region" description="Polar residues" evidence="1">
    <location>
        <begin position="189"/>
        <end position="203"/>
    </location>
</feature>
<feature type="region of interest" description="Disordered" evidence="1">
    <location>
        <begin position="120"/>
        <end position="402"/>
    </location>
</feature>
<evidence type="ECO:0000313" key="2">
    <source>
        <dbReference type="EMBL" id="CAG8618770.1"/>
    </source>
</evidence>
<feature type="compositionally biased region" description="Basic and acidic residues" evidence="1">
    <location>
        <begin position="574"/>
        <end position="590"/>
    </location>
</feature>
<dbReference type="EMBL" id="CAJVPV010007431">
    <property type="protein sequence ID" value="CAG8618770.1"/>
    <property type="molecule type" value="Genomic_DNA"/>
</dbReference>
<feature type="compositionally biased region" description="Polar residues" evidence="1">
    <location>
        <begin position="477"/>
        <end position="488"/>
    </location>
</feature>
<feature type="compositionally biased region" description="Basic residues" evidence="1">
    <location>
        <begin position="641"/>
        <end position="650"/>
    </location>
</feature>
<feature type="compositionally biased region" description="Acidic residues" evidence="1">
    <location>
        <begin position="540"/>
        <end position="549"/>
    </location>
</feature>
<gene>
    <name evidence="2" type="ORF">AMORRO_LOCUS8565</name>
</gene>
<feature type="compositionally biased region" description="Basic and acidic residues" evidence="1">
    <location>
        <begin position="340"/>
        <end position="355"/>
    </location>
</feature>
<feature type="compositionally biased region" description="Basic and acidic residues" evidence="1">
    <location>
        <begin position="370"/>
        <end position="389"/>
    </location>
</feature>
<dbReference type="OrthoDB" id="2450074at2759"/>
<feature type="compositionally biased region" description="Polar residues" evidence="1">
    <location>
        <begin position="592"/>
        <end position="636"/>
    </location>
</feature>
<feature type="compositionally biased region" description="Polar residues" evidence="1">
    <location>
        <begin position="214"/>
        <end position="237"/>
    </location>
</feature>
<dbReference type="Proteomes" id="UP000789342">
    <property type="component" value="Unassembled WGS sequence"/>
</dbReference>
<feature type="compositionally biased region" description="Low complexity" evidence="1">
    <location>
        <begin position="563"/>
        <end position="573"/>
    </location>
</feature>
<keyword evidence="3" id="KW-1185">Reference proteome</keyword>
<feature type="compositionally biased region" description="Polar residues" evidence="1">
    <location>
        <begin position="62"/>
        <end position="89"/>
    </location>
</feature>
<feature type="compositionally biased region" description="Basic and acidic residues" evidence="1">
    <location>
        <begin position="44"/>
        <end position="54"/>
    </location>
</feature>
<feature type="compositionally biased region" description="Low complexity" evidence="1">
    <location>
        <begin position="145"/>
        <end position="157"/>
    </location>
</feature>
<feature type="region of interest" description="Disordered" evidence="1">
    <location>
        <begin position="415"/>
        <end position="653"/>
    </location>
</feature>
<comment type="caution">
    <text evidence="2">The sequence shown here is derived from an EMBL/GenBank/DDBJ whole genome shotgun (WGS) entry which is preliminary data.</text>
</comment>
<reference evidence="2" key="1">
    <citation type="submission" date="2021-06" db="EMBL/GenBank/DDBJ databases">
        <authorList>
            <person name="Kallberg Y."/>
            <person name="Tangrot J."/>
            <person name="Rosling A."/>
        </authorList>
    </citation>
    <scope>NUCLEOTIDE SEQUENCE</scope>
    <source>
        <strain evidence="2">CL551</strain>
    </source>
</reference>
<feature type="compositionally biased region" description="Polar residues" evidence="1">
    <location>
        <begin position="295"/>
        <end position="305"/>
    </location>
</feature>
<accession>A0A9N9CXI3</accession>